<accession>G3U3D3</accession>
<dbReference type="InterPro" id="IPR042235">
    <property type="entry name" value="ZP-C_dom"/>
</dbReference>
<dbReference type="Pfam" id="PF00100">
    <property type="entry name" value="Zona_pellucida"/>
    <property type="match status" value="1"/>
</dbReference>
<dbReference type="GeneTree" id="ENSGT00940000163503"/>
<dbReference type="Gene3D" id="2.60.40.4100">
    <property type="entry name" value="Zona pellucida, ZP-C domain"/>
    <property type="match status" value="1"/>
</dbReference>
<reference evidence="3 4" key="1">
    <citation type="submission" date="2009-06" db="EMBL/GenBank/DDBJ databases">
        <title>The Genome Sequence of Loxodonta africana (African elephant).</title>
        <authorList>
            <person name="Di Palma F."/>
            <person name="Heiman D."/>
            <person name="Young S."/>
            <person name="Johnson J."/>
            <person name="Lander E.S."/>
            <person name="Lindblad-Toh K."/>
        </authorList>
    </citation>
    <scope>NUCLEOTIDE SEQUENCE [LARGE SCALE GENOMIC DNA]</scope>
    <source>
        <strain evidence="3 4">Isolate ISIS603380</strain>
    </source>
</reference>
<dbReference type="InterPro" id="IPR001507">
    <property type="entry name" value="ZP_dom"/>
</dbReference>
<dbReference type="PANTHER" id="PTHR47130">
    <property type="entry name" value="SI:DKEY-19B23.11-RELATED"/>
    <property type="match status" value="1"/>
</dbReference>
<dbReference type="OMA" id="FRPGNDI"/>
<dbReference type="Pfam" id="PF23344">
    <property type="entry name" value="ZP-N"/>
    <property type="match status" value="1"/>
</dbReference>
<dbReference type="Ensembl" id="ENSLAFT00000037258.1">
    <property type="protein sequence ID" value="ENSLAFP00000022341.1"/>
    <property type="gene ID" value="ENSLAFG00000029496.1"/>
</dbReference>
<proteinExistence type="predicted"/>
<feature type="domain" description="ZP" evidence="2">
    <location>
        <begin position="451"/>
        <end position="684"/>
    </location>
</feature>
<sequence>VSVKTEVPLMSMDLLQDEPEDWAAAFPEATSGVASIWQIVFHTPTLQHVMLVSDAYRAGYGINTTDTRILLRAGFTAPEVQELKIQGITFSAVRSSTFYKQRWMILMVDTAVACPVDDVDYSEDTITWSILKNISPLFGASHFKDLSIQMGVSLHKLSTADIVSRNYGFRNDSDAIVIEVPVGTEGGYYKSILSQNGGNYAKYSSVTSSSLRHQHQSSTLQHYDVELVNFTVKDKVFPVPVPEASDYSVNKTMLGNGSNIYNIEVSFDVPSIEVEVCIKVQSVLNSLRTSKSLITILPSVYRSRYQDVHSEHYLELQSRLKYIIPIVIFASVRDAEKNNIMVLTLEHVGEAGFVELTNVTLTSVLPKAGGHCDADHLSLTITRGNVDRAGSHSFLPCACLTPESAKKYGYWFQDNGTHLALQVPRFSAHITYELHLNNNQTLSDMKDFSITCPFSSEGLIDCKSNGSMIITAMKLEGVPGDTRCQPAVVTKTSATFVFSVNTCRTSRKFEDHILTYESDVLYFRPGATDPVYQLRCACRYPLNGTDTFHYQPKKNPAPSVEPGLGHLALSMKVSKDALSSEFYKDMEYPVVKYLRDPVFFEIDVLYSEDPQLELFLEGWSTLDPDPKNNPQWDIIINSCANVDNSHETVFHPVDVTSVKFPSHVKRFEVKMFTFMKEESTLLED</sequence>
<keyword evidence="4" id="KW-1185">Reference proteome</keyword>
<reference evidence="3" key="2">
    <citation type="submission" date="2025-08" db="UniProtKB">
        <authorList>
            <consortium name="Ensembl"/>
        </authorList>
    </citation>
    <scope>IDENTIFICATION</scope>
    <source>
        <strain evidence="3">Isolate ISIS603380</strain>
    </source>
</reference>
<evidence type="ECO:0000313" key="4">
    <source>
        <dbReference type="Proteomes" id="UP000007646"/>
    </source>
</evidence>
<dbReference type="PANTHER" id="PTHR47130:SF3">
    <property type="entry name" value="ZONA PELLUCIDA PROTEIN"/>
    <property type="match status" value="1"/>
</dbReference>
<dbReference type="Pfam" id="PF26562">
    <property type="entry name" value="Ig-like"/>
    <property type="match status" value="1"/>
</dbReference>
<dbReference type="Proteomes" id="UP000007646">
    <property type="component" value="Unassembled WGS sequence"/>
</dbReference>
<name>G3U3D3_LOXAF</name>
<evidence type="ECO:0000259" key="2">
    <source>
        <dbReference type="PROSITE" id="PS51034"/>
    </source>
</evidence>
<dbReference type="HOGENOM" id="CLU_013112_1_0_1"/>
<dbReference type="InterPro" id="IPR058876">
    <property type="entry name" value="Ig-like_ZP"/>
</dbReference>
<keyword evidence="1" id="KW-1015">Disulfide bond</keyword>
<organism evidence="3 4">
    <name type="scientific">Loxodonta africana</name>
    <name type="common">African elephant</name>
    <dbReference type="NCBI Taxonomy" id="9785"/>
    <lineage>
        <taxon>Eukaryota</taxon>
        <taxon>Metazoa</taxon>
        <taxon>Chordata</taxon>
        <taxon>Craniata</taxon>
        <taxon>Vertebrata</taxon>
        <taxon>Euteleostomi</taxon>
        <taxon>Mammalia</taxon>
        <taxon>Eutheria</taxon>
        <taxon>Afrotheria</taxon>
        <taxon>Proboscidea</taxon>
        <taxon>Elephantidae</taxon>
        <taxon>Loxodonta</taxon>
    </lineage>
</organism>
<dbReference type="PROSITE" id="PS51034">
    <property type="entry name" value="ZP_2"/>
    <property type="match status" value="1"/>
</dbReference>
<protein>
    <recommendedName>
        <fullName evidence="2">ZP domain-containing protein</fullName>
    </recommendedName>
</protein>
<dbReference type="InterPro" id="IPR055356">
    <property type="entry name" value="ZP-N"/>
</dbReference>
<evidence type="ECO:0000256" key="1">
    <source>
        <dbReference type="ARBA" id="ARBA00023157"/>
    </source>
</evidence>
<evidence type="ECO:0000313" key="3">
    <source>
        <dbReference type="Ensembl" id="ENSLAFP00000022341.1"/>
    </source>
</evidence>
<reference evidence="3" key="3">
    <citation type="submission" date="2025-09" db="UniProtKB">
        <authorList>
            <consortium name="Ensembl"/>
        </authorList>
    </citation>
    <scope>IDENTIFICATION</scope>
    <source>
        <strain evidence="3">Isolate ISIS603380</strain>
    </source>
</reference>
<dbReference type="InterPro" id="IPR055355">
    <property type="entry name" value="ZP-C"/>
</dbReference>
<dbReference type="SMART" id="SM00241">
    <property type="entry name" value="ZP"/>
    <property type="match status" value="1"/>
</dbReference>
<dbReference type="AlphaFoldDB" id="G3U3D3"/>